<dbReference type="SUPFAM" id="SSF49599">
    <property type="entry name" value="TRAF domain-like"/>
    <property type="match status" value="1"/>
</dbReference>
<dbReference type="PROSITE" id="PS50097">
    <property type="entry name" value="BTB"/>
    <property type="match status" value="1"/>
</dbReference>
<proteinExistence type="predicted"/>
<evidence type="ECO:0000313" key="3">
    <source>
        <dbReference type="EMBL" id="GBM29080.1"/>
    </source>
</evidence>
<sequence length="518" mass="59317">MSGILSSETDGFLFTWKVKNINVSFGEDTIVSPEFRAYNLYRSDWIMSLDPLSTRDGFNLNLGMTIFDWRTRLKSVSVILTVTVTKPNGMELVLKETEDFEFESDGSFEKVASFQNFTFSEDTLIFNCHIKKPPNLGKVPFVRCIAHTHIGSERRCCIWKVRKFASLLPDKQKKFTLFPTDPLSPEIKILGTLSNKSKFHIEVHVQSEKRIFIVGKISVLTSNDDLKWSKVKSFLVESESASETVLKFPLIIIRNRVLSYLRDDDLNLLCEFSLSTGTKHSEIDESSNITKEYSDLLKMRLVNLPTENSVLNPSTNETKKNSTPDTEDAICSSESKRTPQTLKEDLKKFYLQKNHCDVTFKTGTEILEAHKSILCSRSPVFSAMFDSDMKETINKKVEIVDMDTDTLDRFLLFLYSETLEDVTWDRATNLLYAANKYQVESLKVECSSFLLSNISEANVCEALKLSDLYQDEKLKSACQNLIFEQEARIFSSREWETLTVENPLLSAKTLQNHFAMKK</sequence>
<dbReference type="InterPro" id="IPR011333">
    <property type="entry name" value="SKP1/BTB/POZ_sf"/>
</dbReference>
<gene>
    <name evidence="3" type="primary">spop-b_36</name>
    <name evidence="3" type="ORF">AVEN_233249_1</name>
</gene>
<dbReference type="Gene3D" id="3.30.710.10">
    <property type="entry name" value="Potassium Channel Kv1.1, Chain A"/>
    <property type="match status" value="1"/>
</dbReference>
<reference evidence="3 4" key="1">
    <citation type="journal article" date="2019" name="Sci. Rep.">
        <title>Orb-weaving spider Araneus ventricosus genome elucidates the spidroin gene catalogue.</title>
        <authorList>
            <person name="Kono N."/>
            <person name="Nakamura H."/>
            <person name="Ohtoshi R."/>
            <person name="Moran D.A.P."/>
            <person name="Shinohara A."/>
            <person name="Yoshida Y."/>
            <person name="Fujiwara M."/>
            <person name="Mori M."/>
            <person name="Tomita M."/>
            <person name="Arakawa K."/>
        </authorList>
    </citation>
    <scope>NUCLEOTIDE SEQUENCE [LARGE SCALE GENOMIC DNA]</scope>
</reference>
<feature type="domain" description="BTB" evidence="2">
    <location>
        <begin position="356"/>
        <end position="423"/>
    </location>
</feature>
<dbReference type="CDD" id="cd14733">
    <property type="entry name" value="BACK"/>
    <property type="match status" value="1"/>
</dbReference>
<dbReference type="Gene3D" id="1.25.40.420">
    <property type="match status" value="1"/>
</dbReference>
<dbReference type="PANTHER" id="PTHR24413">
    <property type="entry name" value="SPECKLE-TYPE POZ PROTEIN"/>
    <property type="match status" value="1"/>
</dbReference>
<dbReference type="SMART" id="SM00225">
    <property type="entry name" value="BTB"/>
    <property type="match status" value="1"/>
</dbReference>
<comment type="caution">
    <text evidence="3">The sequence shown here is derived from an EMBL/GenBank/DDBJ whole genome shotgun (WGS) entry which is preliminary data.</text>
</comment>
<evidence type="ECO:0000313" key="4">
    <source>
        <dbReference type="Proteomes" id="UP000499080"/>
    </source>
</evidence>
<keyword evidence="4" id="KW-1185">Reference proteome</keyword>
<evidence type="ECO:0000259" key="2">
    <source>
        <dbReference type="PROSITE" id="PS50097"/>
    </source>
</evidence>
<dbReference type="OrthoDB" id="6359816at2759"/>
<dbReference type="Pfam" id="PF00651">
    <property type="entry name" value="BTB"/>
    <property type="match status" value="1"/>
</dbReference>
<feature type="region of interest" description="Disordered" evidence="1">
    <location>
        <begin position="308"/>
        <end position="335"/>
    </location>
</feature>
<accession>A0A4Y2EIV8</accession>
<dbReference type="FunFam" id="3.30.710.10:FF:000159">
    <property type="entry name" value="Speckle-type POZ protein B"/>
    <property type="match status" value="1"/>
</dbReference>
<dbReference type="Proteomes" id="UP000499080">
    <property type="component" value="Unassembled WGS sequence"/>
</dbReference>
<evidence type="ECO:0000256" key="1">
    <source>
        <dbReference type="SAM" id="MobiDB-lite"/>
    </source>
</evidence>
<dbReference type="EMBL" id="BGPR01000626">
    <property type="protein sequence ID" value="GBM29080.1"/>
    <property type="molecule type" value="Genomic_DNA"/>
</dbReference>
<dbReference type="AlphaFoldDB" id="A0A4Y2EIV8"/>
<dbReference type="SUPFAM" id="SSF54695">
    <property type="entry name" value="POZ domain"/>
    <property type="match status" value="1"/>
</dbReference>
<dbReference type="InterPro" id="IPR000210">
    <property type="entry name" value="BTB/POZ_dom"/>
</dbReference>
<dbReference type="CDD" id="cd18186">
    <property type="entry name" value="BTB_POZ_ZBTB_KLHL-like"/>
    <property type="match status" value="1"/>
</dbReference>
<organism evidence="3 4">
    <name type="scientific">Araneus ventricosus</name>
    <name type="common">Orbweaver spider</name>
    <name type="synonym">Epeira ventricosa</name>
    <dbReference type="NCBI Taxonomy" id="182803"/>
    <lineage>
        <taxon>Eukaryota</taxon>
        <taxon>Metazoa</taxon>
        <taxon>Ecdysozoa</taxon>
        <taxon>Arthropoda</taxon>
        <taxon>Chelicerata</taxon>
        <taxon>Arachnida</taxon>
        <taxon>Araneae</taxon>
        <taxon>Araneomorphae</taxon>
        <taxon>Entelegynae</taxon>
        <taxon>Araneoidea</taxon>
        <taxon>Araneidae</taxon>
        <taxon>Araneus</taxon>
    </lineage>
</organism>
<protein>
    <submittedName>
        <fullName evidence="3">Speckle-type POZ protein B</fullName>
    </submittedName>
</protein>
<name>A0A4Y2EIV8_ARAVE</name>